<sequence length="835" mass="90368">MLDSLPARGTQQRGPALAADSKLRDFTSAICRHGSRSLWQLALLTWTHIADRKLEPNTIACNAAIAACRQGSSWHASMLLFQGACALGLQVDTIGLNTCLAALGKRVARWITSLSLLKVACRKKLQPDSYSCTALCSACQGRWWLVRELLDSACRQRAIQPSMELFNAFLSAGWSSTWPAALCVSQGFEMRPDRVTFKILSRTFGRSGAWQACTTLLGDATNAGVATFVPFASLAAACGRQILWRKTLTLGKGWHDPATATAVVSTCARARVWERSVGFGFASDGLQVDTALLNSMLSAWSESSVWSRMLTAFKSAGPAPDMITATAAMDGMIAAEKWRQVCAVLEDLRVAKLRPDAAACSTILRGLKHSWSLALVAMREMGRGMKLDLGNFASLLSLRLGWQKGLHVLRGLPGRNVGLGLAGRVSTSALTLFASQFQELEGAQKWAQAVSLLAFLGQSSCSALLGSCLVCLRGCGRREQALSSLQTLGERSVEKDATLLGVVLSLCDREDLWQDALHVFRTWPRSENSVPAGALIASCGKAWQWTHCVDLLQMARDDISVVSTNSVMDSFSKMQRWMAASNLLAEMTWQAVLPDLSTLNSAVSSCRSEAGSNAVWAEASALVSRMSRLRLQADLVSFAEVAAVLEQNCPEQLIRWMGDFDCMSPGPQSESPSQAVAALEVFFAHGKVEAQHKSLFARRILAAALPRLSMTNSEAQLRPLQLYSLGPLTSDVLRHFCLHNTLSSWLPGFRAEARRKVKTLEGTARSARLIGASQAHVLSHCSQALHVVGNFADKVGEDTGPLIPVFVDHDRSSHAERQALLSILAGLSVKRAPAS</sequence>
<organism evidence="1 2">
    <name type="scientific">Effrenium voratum</name>
    <dbReference type="NCBI Taxonomy" id="2562239"/>
    <lineage>
        <taxon>Eukaryota</taxon>
        <taxon>Sar</taxon>
        <taxon>Alveolata</taxon>
        <taxon>Dinophyceae</taxon>
        <taxon>Suessiales</taxon>
        <taxon>Symbiodiniaceae</taxon>
        <taxon>Effrenium</taxon>
    </lineage>
</organism>
<gene>
    <name evidence="1" type="ORF">EVOR1521_LOCUS4637</name>
</gene>
<proteinExistence type="predicted"/>
<protein>
    <recommendedName>
        <fullName evidence="3">Pentatricopeptide repeat-containing protein, chloroplastic</fullName>
    </recommendedName>
</protein>
<dbReference type="Proteomes" id="UP001178507">
    <property type="component" value="Unassembled WGS sequence"/>
</dbReference>
<comment type="caution">
    <text evidence="1">The sequence shown here is derived from an EMBL/GenBank/DDBJ whole genome shotgun (WGS) entry which is preliminary data.</text>
</comment>
<evidence type="ECO:0000313" key="1">
    <source>
        <dbReference type="EMBL" id="CAJ1375340.1"/>
    </source>
</evidence>
<evidence type="ECO:0000313" key="2">
    <source>
        <dbReference type="Proteomes" id="UP001178507"/>
    </source>
</evidence>
<reference evidence="1" key="1">
    <citation type="submission" date="2023-08" db="EMBL/GenBank/DDBJ databases">
        <authorList>
            <person name="Chen Y."/>
            <person name="Shah S."/>
            <person name="Dougan E. K."/>
            <person name="Thang M."/>
            <person name="Chan C."/>
        </authorList>
    </citation>
    <scope>NUCLEOTIDE SEQUENCE</scope>
</reference>
<dbReference type="Gene3D" id="1.25.40.10">
    <property type="entry name" value="Tetratricopeptide repeat domain"/>
    <property type="match status" value="3"/>
</dbReference>
<evidence type="ECO:0008006" key="3">
    <source>
        <dbReference type="Google" id="ProtNLM"/>
    </source>
</evidence>
<dbReference type="PANTHER" id="PTHR47938">
    <property type="entry name" value="RESPIRATORY COMPLEX I CHAPERONE (CIA84), PUTATIVE (AFU_ORTHOLOGUE AFUA_2G06020)-RELATED"/>
    <property type="match status" value="1"/>
</dbReference>
<dbReference type="GO" id="GO:0003729">
    <property type="term" value="F:mRNA binding"/>
    <property type="evidence" value="ECO:0007669"/>
    <property type="project" value="TreeGrafter"/>
</dbReference>
<dbReference type="AlphaFoldDB" id="A0AA36HV33"/>
<accession>A0AA36HV33</accession>
<keyword evidence="2" id="KW-1185">Reference proteome</keyword>
<dbReference type="PANTHER" id="PTHR47938:SF35">
    <property type="entry name" value="PENTATRICOPEPTIDE REPEAT-CONTAINING PROTEIN 4, MITOCHONDRIAL-RELATED"/>
    <property type="match status" value="1"/>
</dbReference>
<dbReference type="InterPro" id="IPR011990">
    <property type="entry name" value="TPR-like_helical_dom_sf"/>
</dbReference>
<name>A0AA36HV33_9DINO</name>
<dbReference type="EMBL" id="CAUJNA010000315">
    <property type="protein sequence ID" value="CAJ1375340.1"/>
    <property type="molecule type" value="Genomic_DNA"/>
</dbReference>